<dbReference type="EMBL" id="WHSC02000006">
    <property type="protein sequence ID" value="MDO6122619.1"/>
    <property type="molecule type" value="Genomic_DNA"/>
</dbReference>
<proteinExistence type="predicted"/>
<dbReference type="InterPro" id="IPR011048">
    <property type="entry name" value="Haem_d1_sf"/>
</dbReference>
<evidence type="ECO:0000313" key="3">
    <source>
        <dbReference type="Proteomes" id="UP001177080"/>
    </source>
</evidence>
<feature type="signal peptide" evidence="1">
    <location>
        <begin position="1"/>
        <end position="20"/>
    </location>
</feature>
<gene>
    <name evidence="2" type="ORF">GB928_015615</name>
</gene>
<dbReference type="SUPFAM" id="SSF51004">
    <property type="entry name" value="C-terminal (heme d1) domain of cytochrome cd1-nitrite reductase"/>
    <property type="match status" value="1"/>
</dbReference>
<name>A0ABT8XFT5_9HYPH</name>
<sequence length="406" mass="43591">MLRSAALVVLSFAFAPVAISAPLAINCTGNWAKTIESLEPQPEGPATLSAIRCLPLPQSGYPVSLSPDGSKIFSFHSIEGLWIGGLNRSDANHTFPGRVLSSVFSDKTVPFEWLADSSEVIGVKRNSNRGGFALGPLQPYLFTNDGRQTRLPALSHPNGPLDEIFWIGGSGLAFATFGTKGAYYKPEHEDLNPTISLVDAKVGQILEDVETAAISGLPSYKNLTGISSRVDKSGRARVLTAWLPNTWLLWDQGESPRILPIHNKTARASYTLSMDGTKVLIMGNLSATGLICEFHNPCPTPTPQSGMIAELRDVSSGRLVWSIMGTAKQFSNSDLPAISPDDQYALITMPGDHEDIGLVSMTDGSVLQRFRMPGWGSLTLGFSSDSKQAWITGGATMAIFNIGPQK</sequence>
<evidence type="ECO:0000313" key="2">
    <source>
        <dbReference type="EMBL" id="MDO6122619.1"/>
    </source>
</evidence>
<evidence type="ECO:0000256" key="1">
    <source>
        <dbReference type="SAM" id="SignalP"/>
    </source>
</evidence>
<accession>A0ABT8XFT5</accession>
<reference evidence="2" key="1">
    <citation type="submission" date="2022-04" db="EMBL/GenBank/DDBJ databases">
        <title>Shinella lacus sp. nov., a novel member of the genus Shinella from water.</title>
        <authorList>
            <person name="Deng Y."/>
        </authorList>
    </citation>
    <scope>NUCLEOTIDE SEQUENCE</scope>
    <source>
        <strain evidence="2">JCM 31239</strain>
    </source>
</reference>
<keyword evidence="1" id="KW-0732">Signal</keyword>
<feature type="chain" id="PRO_5046470287" evidence="1">
    <location>
        <begin position="21"/>
        <end position="406"/>
    </location>
</feature>
<dbReference type="Proteomes" id="UP001177080">
    <property type="component" value="Unassembled WGS sequence"/>
</dbReference>
<protein>
    <submittedName>
        <fullName evidence="2">Uncharacterized protein</fullName>
    </submittedName>
</protein>
<comment type="caution">
    <text evidence="2">The sequence shown here is derived from an EMBL/GenBank/DDBJ whole genome shotgun (WGS) entry which is preliminary data.</text>
</comment>
<keyword evidence="3" id="KW-1185">Reference proteome</keyword>
<organism evidence="2 3">
    <name type="scientific">Shinella curvata</name>
    <dbReference type="NCBI Taxonomy" id="1817964"/>
    <lineage>
        <taxon>Bacteria</taxon>
        <taxon>Pseudomonadati</taxon>
        <taxon>Pseudomonadota</taxon>
        <taxon>Alphaproteobacteria</taxon>
        <taxon>Hyphomicrobiales</taxon>
        <taxon>Rhizobiaceae</taxon>
        <taxon>Shinella</taxon>
    </lineage>
</organism>
<dbReference type="RefSeq" id="WP_244760303.1">
    <property type="nucleotide sequence ID" value="NZ_JALJCJ010000002.1"/>
</dbReference>